<accession>A0A7M5XEN3</accession>
<dbReference type="Pfam" id="PF01321">
    <property type="entry name" value="Creatinase_N"/>
    <property type="match status" value="1"/>
</dbReference>
<dbReference type="InterPro" id="IPR050422">
    <property type="entry name" value="X-Pro_aminopeptidase_P"/>
</dbReference>
<evidence type="ECO:0000259" key="1">
    <source>
        <dbReference type="Pfam" id="PF01321"/>
    </source>
</evidence>
<evidence type="ECO:0000313" key="3">
    <source>
        <dbReference type="Proteomes" id="UP000594262"/>
    </source>
</evidence>
<evidence type="ECO:0000313" key="2">
    <source>
        <dbReference type="EnsemblMetazoa" id="CLYHEMP022084.1"/>
    </source>
</evidence>
<protein>
    <recommendedName>
        <fullName evidence="1">Creatinase N-terminal domain-containing protein</fullName>
    </recommendedName>
</protein>
<sequence length="301" mass="34425">MAAIPKRTGHILNSLRKLMNSKQYVPETIHAYIVPSGDAHQSEYIAPRYKRREFMSGFTGSAGTAIVTENEALLWTDGRYFLQAENQHDENWTLMKDGNPDVLKKEEWLSQKLPDGATVGVDPHLLSLDEWRRISKALKNSGKNLIRVDQNLVDLVWCDLGQPEVPSSNLLALPLSSSGRSWEDKVNDVRERLKKKNAYGFVVASLDEVAWLFNLRGGDIVYNPVFMSYAIVTLDNISLFIDESRLTNTIKDHLKLTNENGMLKIFPYNGLQEELRKLGQLEKKIWVQLILVFYFFILQVI</sequence>
<dbReference type="Gene3D" id="3.40.350.10">
    <property type="entry name" value="Creatinase/prolidase N-terminal domain"/>
    <property type="match status" value="2"/>
</dbReference>
<name>A0A7M5XEN3_9CNID</name>
<proteinExistence type="predicted"/>
<dbReference type="SUPFAM" id="SSF53092">
    <property type="entry name" value="Creatinase/prolidase N-terminal domain"/>
    <property type="match status" value="1"/>
</dbReference>
<feature type="domain" description="Creatinase N-terminal" evidence="1">
    <location>
        <begin position="13"/>
        <end position="150"/>
    </location>
</feature>
<dbReference type="InterPro" id="IPR029149">
    <property type="entry name" value="Creatin/AminoP/Spt16_N"/>
</dbReference>
<dbReference type="AlphaFoldDB" id="A0A7M5XEN3"/>
<dbReference type="PANTHER" id="PTHR43763">
    <property type="entry name" value="XAA-PRO AMINOPEPTIDASE 1"/>
    <property type="match status" value="1"/>
</dbReference>
<dbReference type="Proteomes" id="UP000594262">
    <property type="component" value="Unplaced"/>
</dbReference>
<organism evidence="2 3">
    <name type="scientific">Clytia hemisphaerica</name>
    <dbReference type="NCBI Taxonomy" id="252671"/>
    <lineage>
        <taxon>Eukaryota</taxon>
        <taxon>Metazoa</taxon>
        <taxon>Cnidaria</taxon>
        <taxon>Hydrozoa</taxon>
        <taxon>Hydroidolina</taxon>
        <taxon>Leptothecata</taxon>
        <taxon>Obeliida</taxon>
        <taxon>Clytiidae</taxon>
        <taxon>Clytia</taxon>
    </lineage>
</organism>
<reference evidence="2" key="1">
    <citation type="submission" date="2021-01" db="UniProtKB">
        <authorList>
            <consortium name="EnsemblMetazoa"/>
        </authorList>
    </citation>
    <scope>IDENTIFICATION</scope>
</reference>
<dbReference type="Pfam" id="PF16189">
    <property type="entry name" value="Creatinase_N_2"/>
    <property type="match status" value="1"/>
</dbReference>
<dbReference type="FunFam" id="3.40.350.10:FF:000001">
    <property type="entry name" value="Putative xaa-Pro aminopeptidase 1"/>
    <property type="match status" value="1"/>
</dbReference>
<dbReference type="EnsemblMetazoa" id="CLYHEMT022084.1">
    <property type="protein sequence ID" value="CLYHEMP022084.1"/>
    <property type="gene ID" value="CLYHEMG022084"/>
</dbReference>
<keyword evidence="3" id="KW-1185">Reference proteome</keyword>
<dbReference type="PANTHER" id="PTHR43763:SF6">
    <property type="entry name" value="XAA-PRO AMINOPEPTIDASE 1"/>
    <property type="match status" value="1"/>
</dbReference>
<dbReference type="InterPro" id="IPR000587">
    <property type="entry name" value="Creatinase_N"/>
</dbReference>
<dbReference type="OrthoDB" id="9995434at2759"/>